<dbReference type="PANTHER" id="PTHR46211">
    <property type="entry name" value="GLYCEROPHOSPHORYL DIESTER PHOSPHODIESTERASE"/>
    <property type="match status" value="1"/>
</dbReference>
<dbReference type="InterPro" id="IPR030395">
    <property type="entry name" value="GP_PDE_dom"/>
</dbReference>
<dbReference type="Gene3D" id="3.20.20.190">
    <property type="entry name" value="Phosphatidylinositol (PI) phosphodiesterase"/>
    <property type="match status" value="1"/>
</dbReference>
<sequence>MTSGGLGRRHFVLGGAVVLLLSSCARPEARPAAPNPSTPVSPGSVTTVSDLFDLAPFYIAHRGSGDNWPEHTATAYRNAAKAGAHAIEISVNATSDGVLVCHHDQNTQRLTGVDRKIADTTWKELSGLKNNATAWLGPSAAAEPIPLLKDVLDEFADGRVLFIEDKQGTNTTALLDLLDSYPGATSRFVWKQWAGGQQHKLARERGYKAWGYFTSEIQPTQDVVESFDYLGAHHSATDEFIADLVSTKKPVIVWEVHYRSDRDRLAALGVVGMMCSNIPYVMSESALAMRDSFAAGVRAAGDLPWTVDLGWKVQPKITAKTGTVLLDYPDIQSYLMGSLAPIDSSTFEISFKLRWPGELPAATQHAGIAFGLDSDLPYRVGVPSQVSGYHAVLLADGTLELYEREQGSADGRLLSFVSTPAPAVGEWIDLVVSVNESRVAISRDRNLAWEAAANDASHRGGYFWLCKNYAGPIAVEYSTVVVE</sequence>
<protein>
    <recommendedName>
        <fullName evidence="1">GP-PDE domain-containing protein</fullName>
    </recommendedName>
</protein>
<dbReference type="AlphaFoldDB" id="A0A3L6ZMA7"/>
<dbReference type="PANTHER" id="PTHR46211:SF14">
    <property type="entry name" value="GLYCEROPHOSPHODIESTER PHOSPHODIESTERASE"/>
    <property type="match status" value="1"/>
</dbReference>
<reference evidence="2 3" key="1">
    <citation type="submission" date="2018-10" db="EMBL/GenBank/DDBJ databases">
        <authorList>
            <person name="Li J."/>
        </authorList>
    </citation>
    <scope>NUCLEOTIDE SEQUENCE [LARGE SCALE GENOMIC DNA]</scope>
    <source>
        <strain evidence="2 3">CCTCC AB209002</strain>
    </source>
</reference>
<dbReference type="SUPFAM" id="SSF51695">
    <property type="entry name" value="PLC-like phosphodiesterases"/>
    <property type="match status" value="1"/>
</dbReference>
<organism evidence="2 3">
    <name type="scientific">Mycetocola manganoxydans</name>
    <dbReference type="NCBI Taxonomy" id="699879"/>
    <lineage>
        <taxon>Bacteria</taxon>
        <taxon>Bacillati</taxon>
        <taxon>Actinomycetota</taxon>
        <taxon>Actinomycetes</taxon>
        <taxon>Micrococcales</taxon>
        <taxon>Microbacteriaceae</taxon>
        <taxon>Mycetocola</taxon>
    </lineage>
</organism>
<dbReference type="EMBL" id="RCUV01000019">
    <property type="protein sequence ID" value="RLP68671.1"/>
    <property type="molecule type" value="Genomic_DNA"/>
</dbReference>
<comment type="caution">
    <text evidence="2">The sequence shown here is derived from an EMBL/GenBank/DDBJ whole genome shotgun (WGS) entry which is preliminary data.</text>
</comment>
<evidence type="ECO:0000313" key="2">
    <source>
        <dbReference type="EMBL" id="RLP68671.1"/>
    </source>
</evidence>
<feature type="domain" description="GP-PDE" evidence="1">
    <location>
        <begin position="56"/>
        <end position="285"/>
    </location>
</feature>
<proteinExistence type="predicted"/>
<dbReference type="PROSITE" id="PS51704">
    <property type="entry name" value="GP_PDE"/>
    <property type="match status" value="1"/>
</dbReference>
<accession>A0A3L6ZMA7</accession>
<dbReference type="OrthoDB" id="3268277at2"/>
<dbReference type="GO" id="GO:0008081">
    <property type="term" value="F:phosphoric diester hydrolase activity"/>
    <property type="evidence" value="ECO:0007669"/>
    <property type="project" value="InterPro"/>
</dbReference>
<gene>
    <name evidence="2" type="ORF">D9V29_13190</name>
</gene>
<keyword evidence="3" id="KW-1185">Reference proteome</keyword>
<dbReference type="Proteomes" id="UP000270299">
    <property type="component" value="Unassembled WGS sequence"/>
</dbReference>
<name>A0A3L6ZMA7_9MICO</name>
<dbReference type="GO" id="GO:0006629">
    <property type="term" value="P:lipid metabolic process"/>
    <property type="evidence" value="ECO:0007669"/>
    <property type="project" value="InterPro"/>
</dbReference>
<dbReference type="Pfam" id="PF03009">
    <property type="entry name" value="GDPD"/>
    <property type="match status" value="1"/>
</dbReference>
<evidence type="ECO:0000259" key="1">
    <source>
        <dbReference type="PROSITE" id="PS51704"/>
    </source>
</evidence>
<dbReference type="InterPro" id="IPR017946">
    <property type="entry name" value="PLC-like_Pdiesterase_TIM-brl"/>
</dbReference>
<evidence type="ECO:0000313" key="3">
    <source>
        <dbReference type="Proteomes" id="UP000270299"/>
    </source>
</evidence>